<gene>
    <name evidence="7" type="ORF">J8J14_11835</name>
</gene>
<dbReference type="InterPro" id="IPR000700">
    <property type="entry name" value="PAS-assoc_C"/>
</dbReference>
<comment type="caution">
    <text evidence="7">The sequence shown here is derived from an EMBL/GenBank/DDBJ whole genome shotgun (WGS) entry which is preliminary data.</text>
</comment>
<feature type="transmembrane region" description="Helical" evidence="3">
    <location>
        <begin position="30"/>
        <end position="49"/>
    </location>
</feature>
<dbReference type="InterPro" id="IPR035965">
    <property type="entry name" value="PAS-like_dom_sf"/>
</dbReference>
<dbReference type="PROSITE" id="PS50112">
    <property type="entry name" value="PAS"/>
    <property type="match status" value="1"/>
</dbReference>
<keyword evidence="3" id="KW-0812">Transmembrane</keyword>
<evidence type="ECO:0000259" key="4">
    <source>
        <dbReference type="PROSITE" id="PS50112"/>
    </source>
</evidence>
<comment type="catalytic activity">
    <reaction evidence="2">
        <text>2 GTP = 3',3'-c-di-GMP + 2 diphosphate</text>
        <dbReference type="Rhea" id="RHEA:24898"/>
        <dbReference type="ChEBI" id="CHEBI:33019"/>
        <dbReference type="ChEBI" id="CHEBI:37565"/>
        <dbReference type="ChEBI" id="CHEBI:58805"/>
        <dbReference type="EC" id="2.7.7.65"/>
    </reaction>
</comment>
<evidence type="ECO:0000259" key="5">
    <source>
        <dbReference type="PROSITE" id="PS50113"/>
    </source>
</evidence>
<dbReference type="RefSeq" id="WP_209379718.1">
    <property type="nucleotide sequence ID" value="NZ_JAGIZB010000010.1"/>
</dbReference>
<evidence type="ECO:0000256" key="3">
    <source>
        <dbReference type="SAM" id="Phobius"/>
    </source>
</evidence>
<dbReference type="InterPro" id="IPR050469">
    <property type="entry name" value="Diguanylate_Cyclase"/>
</dbReference>
<feature type="domain" description="PAC" evidence="5">
    <location>
        <begin position="416"/>
        <end position="467"/>
    </location>
</feature>
<evidence type="ECO:0000256" key="2">
    <source>
        <dbReference type="ARBA" id="ARBA00034247"/>
    </source>
</evidence>
<dbReference type="PANTHER" id="PTHR45138">
    <property type="entry name" value="REGULATORY COMPONENTS OF SENSORY TRANSDUCTION SYSTEM"/>
    <property type="match status" value="1"/>
</dbReference>
<dbReference type="Gene3D" id="3.30.450.20">
    <property type="entry name" value="PAS domain"/>
    <property type="match status" value="3"/>
</dbReference>
<dbReference type="InterPro" id="IPR054327">
    <property type="entry name" value="His-kinase-like_sensor"/>
</dbReference>
<protein>
    <recommendedName>
        <fullName evidence="1">diguanylate cyclase</fullName>
        <ecNumber evidence="1">2.7.7.65</ecNumber>
    </recommendedName>
</protein>
<proteinExistence type="predicted"/>
<dbReference type="CDD" id="cd12915">
    <property type="entry name" value="PDC2_DGC_like"/>
    <property type="match status" value="1"/>
</dbReference>
<feature type="transmembrane region" description="Helical" evidence="3">
    <location>
        <begin position="305"/>
        <end position="327"/>
    </location>
</feature>
<evidence type="ECO:0000313" key="7">
    <source>
        <dbReference type="EMBL" id="MBP0445468.1"/>
    </source>
</evidence>
<dbReference type="Pfam" id="PF08448">
    <property type="entry name" value="PAS_4"/>
    <property type="match status" value="1"/>
</dbReference>
<evidence type="ECO:0000259" key="6">
    <source>
        <dbReference type="PROSITE" id="PS50887"/>
    </source>
</evidence>
<organism evidence="7 8">
    <name type="scientific">Pararoseomonas baculiformis</name>
    <dbReference type="NCBI Taxonomy" id="2820812"/>
    <lineage>
        <taxon>Bacteria</taxon>
        <taxon>Pseudomonadati</taxon>
        <taxon>Pseudomonadota</taxon>
        <taxon>Alphaproteobacteria</taxon>
        <taxon>Acetobacterales</taxon>
        <taxon>Acetobacteraceae</taxon>
        <taxon>Pararoseomonas</taxon>
    </lineage>
</organism>
<dbReference type="EC" id="2.7.7.65" evidence="1"/>
<feature type="domain" description="PAS" evidence="4">
    <location>
        <begin position="343"/>
        <end position="413"/>
    </location>
</feature>
<dbReference type="Pfam" id="PF00990">
    <property type="entry name" value="GGDEF"/>
    <property type="match status" value="1"/>
</dbReference>
<dbReference type="CDD" id="cd12914">
    <property type="entry name" value="PDC1_DGC_like"/>
    <property type="match status" value="1"/>
</dbReference>
<keyword evidence="3" id="KW-0472">Membrane</keyword>
<dbReference type="SUPFAM" id="SSF55073">
    <property type="entry name" value="Nucleotide cyclase"/>
    <property type="match status" value="1"/>
</dbReference>
<keyword evidence="3" id="KW-1133">Transmembrane helix</keyword>
<dbReference type="InterPro" id="IPR000014">
    <property type="entry name" value="PAS"/>
</dbReference>
<keyword evidence="7" id="KW-0808">Transferase</keyword>
<dbReference type="CDD" id="cd00130">
    <property type="entry name" value="PAS"/>
    <property type="match status" value="1"/>
</dbReference>
<dbReference type="InterPro" id="IPR029787">
    <property type="entry name" value="Nucleotide_cyclase"/>
</dbReference>
<dbReference type="CDD" id="cd01949">
    <property type="entry name" value="GGDEF"/>
    <property type="match status" value="1"/>
</dbReference>
<evidence type="ECO:0000313" key="8">
    <source>
        <dbReference type="Proteomes" id="UP000681594"/>
    </source>
</evidence>
<accession>A0ABS4AEL9</accession>
<sequence length="649" mass="69774">MPTRRVTKDLVLPASASPRPSRRARPFRQLAGGTLILLAMFALCFEGWAEWQSRDARIREVQASAGNLARALLRDLEEDIARADAAAAGIASQLAEIGTGPAALAETGRLIRRSTLEHPRLRNLSVYGPDGMLLVTSLRGTETGISISDLDYFRAHREDAELGSKLGTATRSRLDGQWVVTISHRFDEGSGRFGGVVVAALDGASLTRALSGFAIGGSGAVALLRTDGRLIARFPNDEAMLGSPILGRTAFRERLHQGRSGTFRYLSPVDGLERIGAYETGQRYPLALSVGYGLDEALAGWTHRAILRGLSVLVLATLLLLLGAAWLRQAQLRRHAEIVLAAEEEHARLVSEHVTELILRLGPDGRVHQASAASLRLLGLPPRALKGRVLEGLVEPEDRPAFRAAWETAIGPASRADALARMPRPDGSYRWIEFSFRRLEAEGSPGAWLAIARDVTERKALDDRMAALAATDGLTGLPNSRRFHEALDIEWNRSAREGCAMAVLLLDLDRFRRFNESCGNLAGDDALRLVAATLDLTIRRPADLAARHGGDSFAILLPATDGPGAREVAERVRMAVAAAAIPHSASESGRITASLGLAAVQPMPATLPDSSMLLGAAEAALHEAKRMGGDRVVEAPSITVIQSRRAARP</sequence>
<reference evidence="7 8" key="1">
    <citation type="submission" date="2021-03" db="EMBL/GenBank/DDBJ databases">
        <authorList>
            <person name="So Y."/>
        </authorList>
    </citation>
    <scope>NUCLEOTIDE SEQUENCE [LARGE SCALE GENOMIC DNA]</scope>
    <source>
        <strain evidence="7 8">SSH11</strain>
    </source>
</reference>
<dbReference type="PROSITE" id="PS50113">
    <property type="entry name" value="PAC"/>
    <property type="match status" value="1"/>
</dbReference>
<dbReference type="EMBL" id="JAGIZB010000010">
    <property type="protein sequence ID" value="MBP0445468.1"/>
    <property type="molecule type" value="Genomic_DNA"/>
</dbReference>
<evidence type="ECO:0000256" key="1">
    <source>
        <dbReference type="ARBA" id="ARBA00012528"/>
    </source>
</evidence>
<dbReference type="SUPFAM" id="SSF55785">
    <property type="entry name" value="PYP-like sensor domain (PAS domain)"/>
    <property type="match status" value="1"/>
</dbReference>
<dbReference type="InterPro" id="IPR000160">
    <property type="entry name" value="GGDEF_dom"/>
</dbReference>
<dbReference type="Gene3D" id="3.30.70.270">
    <property type="match status" value="1"/>
</dbReference>
<dbReference type="Pfam" id="PF22588">
    <property type="entry name" value="dCache_1_like"/>
    <property type="match status" value="1"/>
</dbReference>
<dbReference type="PROSITE" id="PS50887">
    <property type="entry name" value="GGDEF"/>
    <property type="match status" value="1"/>
</dbReference>
<name>A0ABS4AEL9_9PROT</name>
<dbReference type="PANTHER" id="PTHR45138:SF9">
    <property type="entry name" value="DIGUANYLATE CYCLASE DGCM-RELATED"/>
    <property type="match status" value="1"/>
</dbReference>
<dbReference type="InterPro" id="IPR043128">
    <property type="entry name" value="Rev_trsase/Diguanyl_cyclase"/>
</dbReference>
<dbReference type="NCBIfam" id="TIGR00254">
    <property type="entry name" value="GGDEF"/>
    <property type="match status" value="1"/>
</dbReference>
<keyword evidence="8" id="KW-1185">Reference proteome</keyword>
<dbReference type="NCBIfam" id="TIGR00229">
    <property type="entry name" value="sensory_box"/>
    <property type="match status" value="1"/>
</dbReference>
<dbReference type="SMART" id="SM00267">
    <property type="entry name" value="GGDEF"/>
    <property type="match status" value="1"/>
</dbReference>
<feature type="domain" description="GGDEF" evidence="6">
    <location>
        <begin position="499"/>
        <end position="637"/>
    </location>
</feature>
<dbReference type="InterPro" id="IPR013656">
    <property type="entry name" value="PAS_4"/>
</dbReference>
<dbReference type="Proteomes" id="UP000681594">
    <property type="component" value="Unassembled WGS sequence"/>
</dbReference>
<dbReference type="GO" id="GO:0052621">
    <property type="term" value="F:diguanylate cyclase activity"/>
    <property type="evidence" value="ECO:0007669"/>
    <property type="project" value="UniProtKB-EC"/>
</dbReference>
<keyword evidence="7" id="KW-0548">Nucleotidyltransferase</keyword>
<dbReference type="SMART" id="SM00091">
    <property type="entry name" value="PAS"/>
    <property type="match status" value="2"/>
</dbReference>